<dbReference type="InterPro" id="IPR011055">
    <property type="entry name" value="Dup_hybrid_motif"/>
</dbReference>
<dbReference type="PANTHER" id="PTHR21666:SF289">
    <property type="entry name" value="L-ALA--D-GLU ENDOPEPTIDASE"/>
    <property type="match status" value="1"/>
</dbReference>
<keyword evidence="1" id="KW-0732">Signal</keyword>
<feature type="domain" description="M23ase beta-sheet core" evidence="4">
    <location>
        <begin position="194"/>
        <end position="289"/>
    </location>
</feature>
<dbReference type="Gene3D" id="2.70.70.10">
    <property type="entry name" value="Glucose Permease (Domain IIA)"/>
    <property type="match status" value="1"/>
</dbReference>
<organism evidence="5">
    <name type="scientific">bioreactor metagenome</name>
    <dbReference type="NCBI Taxonomy" id="1076179"/>
    <lineage>
        <taxon>unclassified sequences</taxon>
        <taxon>metagenomes</taxon>
        <taxon>ecological metagenomes</taxon>
    </lineage>
</organism>
<keyword evidence="3" id="KW-0812">Transmembrane</keyword>
<gene>
    <name evidence="5" type="ORF">SDC9_24234</name>
</gene>
<evidence type="ECO:0000256" key="1">
    <source>
        <dbReference type="ARBA" id="ARBA00022729"/>
    </source>
</evidence>
<feature type="transmembrane region" description="Helical" evidence="3">
    <location>
        <begin position="27"/>
        <end position="49"/>
    </location>
</feature>
<protein>
    <recommendedName>
        <fullName evidence="4">M23ase beta-sheet core domain-containing protein</fullName>
    </recommendedName>
</protein>
<comment type="caution">
    <text evidence="5">The sequence shown here is derived from an EMBL/GenBank/DDBJ whole genome shotgun (WGS) entry which is preliminary data.</text>
</comment>
<feature type="coiled-coil region" evidence="2">
    <location>
        <begin position="54"/>
        <end position="88"/>
    </location>
</feature>
<evidence type="ECO:0000313" key="5">
    <source>
        <dbReference type="EMBL" id="MPL78370.1"/>
    </source>
</evidence>
<dbReference type="AlphaFoldDB" id="A0A644UHL7"/>
<keyword evidence="3" id="KW-0472">Membrane</keyword>
<keyword evidence="2" id="KW-0175">Coiled coil</keyword>
<reference evidence="5" key="1">
    <citation type="submission" date="2019-08" db="EMBL/GenBank/DDBJ databases">
        <authorList>
            <person name="Kucharzyk K."/>
            <person name="Murdoch R.W."/>
            <person name="Higgins S."/>
            <person name="Loffler F."/>
        </authorList>
    </citation>
    <scope>NUCLEOTIDE SEQUENCE</scope>
</reference>
<dbReference type="PANTHER" id="PTHR21666">
    <property type="entry name" value="PEPTIDASE-RELATED"/>
    <property type="match status" value="1"/>
</dbReference>
<accession>A0A644UHL7</accession>
<dbReference type="InterPro" id="IPR050570">
    <property type="entry name" value="Cell_wall_metabolism_enzyme"/>
</dbReference>
<dbReference type="CDD" id="cd12797">
    <property type="entry name" value="M23_peptidase"/>
    <property type="match status" value="1"/>
</dbReference>
<name>A0A644UHL7_9ZZZZ</name>
<dbReference type="GO" id="GO:0004222">
    <property type="term" value="F:metalloendopeptidase activity"/>
    <property type="evidence" value="ECO:0007669"/>
    <property type="project" value="TreeGrafter"/>
</dbReference>
<dbReference type="Pfam" id="PF01551">
    <property type="entry name" value="Peptidase_M23"/>
    <property type="match status" value="1"/>
</dbReference>
<evidence type="ECO:0000256" key="2">
    <source>
        <dbReference type="SAM" id="Coils"/>
    </source>
</evidence>
<dbReference type="SUPFAM" id="SSF51261">
    <property type="entry name" value="Duplicated hybrid motif"/>
    <property type="match status" value="1"/>
</dbReference>
<sequence>MSKYKFNKDQLKFVEDKLGMKGRLKVVLGYILGSILLAIFYYIVAALIFNTNEEERLLKEREMMQQEYNNAAEKMNLLENVLSDLQARDREIYMNIFKSAPPDLVNSSYDAAIYEKLDSLGDMDIVKFSVAKSADVEKLVSAAGEKLNHIYNEFLGAENATDIPSILPVKGLAVNQTGASLGMKIHPFYKTMEMHNGIDLLAALGTEVIASANGVVTDISRSDRGRGNQIVIEHWGGYKTVYSHLGDILVRKSQQVKQGSVIARVGNSGLSFAPHLHYEVHLDGKPVEPVNFFFADLKPEQYREMLMIAINTGQSLD</sequence>
<evidence type="ECO:0000259" key="4">
    <source>
        <dbReference type="Pfam" id="PF01551"/>
    </source>
</evidence>
<keyword evidence="3" id="KW-1133">Transmembrane helix</keyword>
<dbReference type="InterPro" id="IPR016047">
    <property type="entry name" value="M23ase_b-sheet_dom"/>
</dbReference>
<dbReference type="EMBL" id="VSSQ01000115">
    <property type="protein sequence ID" value="MPL78370.1"/>
    <property type="molecule type" value="Genomic_DNA"/>
</dbReference>
<proteinExistence type="predicted"/>
<evidence type="ECO:0000256" key="3">
    <source>
        <dbReference type="SAM" id="Phobius"/>
    </source>
</evidence>